<name>A0A075P042_9ALTE</name>
<dbReference type="OrthoDB" id="5621705at2"/>
<sequence>MSHPFKQAPENAITQSGIARVIPCKELDVGDPIKWLSLAVQDALRTPVITAIYGVIFAVIPWFIMYLVEMTGWHLVILPAIVCFMLVGPFLAAGLYDVSWELEKGHKPSFRHSLRAMRRNAVNEWGFGVLLMVMMIFWLRVASLIHALYPSYTETTIESLMPFLVLGTIAGGVFTLAMLFITAFTQPILMERKVDLATALLTSVNAVWVNKVPMVIWGSIIFSAVAIGYVTGFIGFIVLMPIIGYASWHAYIDTISTKRARKYV</sequence>
<proteinExistence type="predicted"/>
<feature type="transmembrane region" description="Helical" evidence="1">
    <location>
        <begin position="226"/>
        <end position="252"/>
    </location>
</feature>
<evidence type="ECO:0000313" key="3">
    <source>
        <dbReference type="Proteomes" id="UP000056090"/>
    </source>
</evidence>
<feature type="transmembrane region" description="Helical" evidence="1">
    <location>
        <begin position="125"/>
        <end position="149"/>
    </location>
</feature>
<dbReference type="RefSeq" id="WP_044057286.1">
    <property type="nucleotide sequence ID" value="NZ_CBCSKJ010000001.1"/>
</dbReference>
<keyword evidence="3" id="KW-1185">Reference proteome</keyword>
<dbReference type="PATRIC" id="fig|589873.4.peg.2515"/>
<keyword evidence="1" id="KW-0472">Membrane</keyword>
<accession>A0A075P042</accession>
<dbReference type="eggNOG" id="COG5473">
    <property type="taxonomic scope" value="Bacteria"/>
</dbReference>
<evidence type="ECO:0000313" key="2">
    <source>
        <dbReference type="EMBL" id="AIF99168.1"/>
    </source>
</evidence>
<dbReference type="Proteomes" id="UP000056090">
    <property type="component" value="Chromosome"/>
</dbReference>
<evidence type="ECO:0000256" key="1">
    <source>
        <dbReference type="SAM" id="Phobius"/>
    </source>
</evidence>
<protein>
    <submittedName>
        <fullName evidence="2">Cytochrome B6</fullName>
    </submittedName>
</protein>
<feature type="transmembrane region" description="Helical" evidence="1">
    <location>
        <begin position="161"/>
        <end position="184"/>
    </location>
</feature>
<dbReference type="AlphaFoldDB" id="A0A075P042"/>
<dbReference type="Pfam" id="PF09955">
    <property type="entry name" value="DUF2189"/>
    <property type="match status" value="1"/>
</dbReference>
<dbReference type="GeneID" id="78255431"/>
<feature type="transmembrane region" description="Helical" evidence="1">
    <location>
        <begin position="73"/>
        <end position="96"/>
    </location>
</feature>
<gene>
    <name evidence="2" type="ORF">EP13_10995</name>
</gene>
<organism evidence="2 3">
    <name type="scientific">Alteromonas australica</name>
    <dbReference type="NCBI Taxonomy" id="589873"/>
    <lineage>
        <taxon>Bacteria</taxon>
        <taxon>Pseudomonadati</taxon>
        <taxon>Pseudomonadota</taxon>
        <taxon>Gammaproteobacteria</taxon>
        <taxon>Alteromonadales</taxon>
        <taxon>Alteromonadaceae</taxon>
        <taxon>Alteromonas/Salinimonas group</taxon>
        <taxon>Alteromonas</taxon>
    </lineage>
</organism>
<dbReference type="KEGG" id="aal:EP13_10995"/>
<keyword evidence="1" id="KW-0812">Transmembrane</keyword>
<dbReference type="KEGG" id="aaus:EP12_11680"/>
<reference evidence="2 3" key="1">
    <citation type="submission" date="2014-06" db="EMBL/GenBank/DDBJ databases">
        <title>Genomes of Alteromonas australica, a world apart.</title>
        <authorList>
            <person name="Gonzaga A."/>
            <person name="Lopez-Perez M."/>
            <person name="Rodriguez-Valera F."/>
        </authorList>
    </citation>
    <scope>NUCLEOTIDE SEQUENCE [LARGE SCALE GENOMIC DNA]</scope>
    <source>
        <strain evidence="2 3">H 17</strain>
    </source>
</reference>
<dbReference type="InterPro" id="IPR018692">
    <property type="entry name" value="DUF2189"/>
</dbReference>
<dbReference type="EMBL" id="CP008849">
    <property type="protein sequence ID" value="AIF99168.1"/>
    <property type="molecule type" value="Genomic_DNA"/>
</dbReference>
<keyword evidence="1" id="KW-1133">Transmembrane helix</keyword>
<feature type="transmembrane region" description="Helical" evidence="1">
    <location>
        <begin position="196"/>
        <end position="220"/>
    </location>
</feature>
<feature type="transmembrane region" description="Helical" evidence="1">
    <location>
        <begin position="48"/>
        <end position="67"/>
    </location>
</feature>